<dbReference type="SUPFAM" id="SSF53383">
    <property type="entry name" value="PLP-dependent transferases"/>
    <property type="match status" value="1"/>
</dbReference>
<dbReference type="InterPro" id="IPR027417">
    <property type="entry name" value="P-loop_NTPase"/>
</dbReference>
<dbReference type="InterPro" id="IPR009001">
    <property type="entry name" value="Transl_elong_EF1A/Init_IF2_C"/>
</dbReference>
<evidence type="ECO:0000256" key="10">
    <source>
        <dbReference type="HAMAP-Rule" id="MF_00423"/>
    </source>
</evidence>
<comment type="function">
    <text evidence="10">Converts seryl-tRNA(Sec) to selenocysteinyl-tRNA(Sec) required for selenoprotein biosynthesis.</text>
</comment>
<dbReference type="InterPro" id="IPR015421">
    <property type="entry name" value="PyrdxlP-dep_Trfase_major"/>
</dbReference>
<evidence type="ECO:0000313" key="16">
    <source>
        <dbReference type="Proteomes" id="UP000306223"/>
    </source>
</evidence>
<dbReference type="PANTHER" id="PTHR32328:SF0">
    <property type="entry name" value="L-SERYL-TRNA(SEC) SELENIUM TRANSFERASE"/>
    <property type="match status" value="1"/>
</dbReference>
<dbReference type="GO" id="GO:0001717">
    <property type="term" value="P:conversion of seryl-tRNAsec to selenocys-tRNAsec"/>
    <property type="evidence" value="ECO:0007669"/>
    <property type="project" value="UniProtKB-UniRule"/>
</dbReference>
<feature type="domain" description="Selenocysteine-specific elongation factor beta-barrel" evidence="14">
    <location>
        <begin position="615"/>
        <end position="700"/>
    </location>
</feature>
<feature type="modified residue" description="N6-(pyridoxal phosphate)lysine" evidence="10 11">
    <location>
        <position position="285"/>
    </location>
</feature>
<dbReference type="Gene3D" id="3.90.1150.180">
    <property type="match status" value="1"/>
</dbReference>
<evidence type="ECO:0000256" key="9">
    <source>
        <dbReference type="ARBA" id="ARBA00044507"/>
    </source>
</evidence>
<comment type="caution">
    <text evidence="15">The sequence shown here is derived from an EMBL/GenBank/DDBJ whole genome shotgun (WGS) entry which is preliminary data.</text>
</comment>
<evidence type="ECO:0000256" key="8">
    <source>
        <dbReference type="ARBA" id="ARBA00023266"/>
    </source>
</evidence>
<dbReference type="GO" id="GO:0001514">
    <property type="term" value="P:selenocysteine incorporation"/>
    <property type="evidence" value="ECO:0007669"/>
    <property type="project" value="UniProtKB-UniRule"/>
</dbReference>
<dbReference type="InterPro" id="IPR025862">
    <property type="entry name" value="SelA_trans_N_dom"/>
</dbReference>
<keyword evidence="7" id="KW-0342">GTP-binding</keyword>
<name>A0A4U0R893_9RHOB</name>
<comment type="cofactor">
    <cofactor evidence="1 10 11">
        <name>pyridoxal 5'-phosphate</name>
        <dbReference type="ChEBI" id="CHEBI:597326"/>
    </cofactor>
</comment>
<dbReference type="HAMAP" id="MF_00423">
    <property type="entry name" value="SelA"/>
    <property type="match status" value="1"/>
</dbReference>
<dbReference type="AlphaFoldDB" id="A0A4U0R893"/>
<dbReference type="RefSeq" id="WP_136856552.1">
    <property type="nucleotide sequence ID" value="NZ_SUNH01000012.1"/>
</dbReference>
<comment type="similarity">
    <text evidence="9 10">Belongs to the SelA family.</text>
</comment>
<comment type="pathway">
    <text evidence="10">Aminoacyl-tRNA biosynthesis; selenocysteinyl-tRNA(Sec) biosynthesis; selenocysteinyl-tRNA(Sec) from L-seryl-tRNA(Sec) (bacterial route): step 1/1.</text>
</comment>
<dbReference type="Pfam" id="PF03841">
    <property type="entry name" value="SelA"/>
    <property type="match status" value="1"/>
</dbReference>
<feature type="domain" description="L-seryl-tRNA selenium transferase N-terminal" evidence="13">
    <location>
        <begin position="4"/>
        <end position="41"/>
    </location>
</feature>
<evidence type="ECO:0000259" key="12">
    <source>
        <dbReference type="Pfam" id="PF00009"/>
    </source>
</evidence>
<dbReference type="GO" id="GO:0005525">
    <property type="term" value="F:GTP binding"/>
    <property type="evidence" value="ECO:0007669"/>
    <property type="project" value="UniProtKB-KW"/>
</dbReference>
<keyword evidence="5 10" id="KW-0663">Pyridoxal phosphate</keyword>
<evidence type="ECO:0000256" key="2">
    <source>
        <dbReference type="ARBA" id="ARBA00022490"/>
    </source>
</evidence>
<keyword evidence="8 10" id="KW-0711">Selenium</keyword>
<dbReference type="PANTHER" id="PTHR32328">
    <property type="entry name" value="L-SERYL-TRNA(SEC) SELENIUM TRANSFERASE"/>
    <property type="match status" value="1"/>
</dbReference>
<keyword evidence="2 10" id="KW-0963">Cytoplasm</keyword>
<dbReference type="InterPro" id="IPR057335">
    <property type="entry name" value="Beta-barrel_SelB"/>
</dbReference>
<dbReference type="EC" id="2.9.1.1" evidence="10"/>
<evidence type="ECO:0000313" key="15">
    <source>
        <dbReference type="EMBL" id="TJZ84374.1"/>
    </source>
</evidence>
<evidence type="ECO:0000256" key="7">
    <source>
        <dbReference type="ARBA" id="ARBA00023134"/>
    </source>
</evidence>
<dbReference type="GO" id="GO:0005737">
    <property type="term" value="C:cytoplasm"/>
    <property type="evidence" value="ECO:0007669"/>
    <property type="project" value="UniProtKB-SubCell"/>
</dbReference>
<organism evidence="15 16">
    <name type="scientific">Paracoccus hibiscisoli</name>
    <dbReference type="NCBI Taxonomy" id="2023261"/>
    <lineage>
        <taxon>Bacteria</taxon>
        <taxon>Pseudomonadati</taxon>
        <taxon>Pseudomonadota</taxon>
        <taxon>Alphaproteobacteria</taxon>
        <taxon>Rhodobacterales</taxon>
        <taxon>Paracoccaceae</taxon>
        <taxon>Paracoccus</taxon>
    </lineage>
</organism>
<keyword evidence="16" id="KW-1185">Reference proteome</keyword>
<evidence type="ECO:0000256" key="5">
    <source>
        <dbReference type="ARBA" id="ARBA00022898"/>
    </source>
</evidence>
<reference evidence="15 16" key="1">
    <citation type="submission" date="2019-04" db="EMBL/GenBank/DDBJ databases">
        <authorList>
            <person name="Li J."/>
        </authorList>
    </citation>
    <scope>NUCLEOTIDE SEQUENCE [LARGE SCALE GENOMIC DNA]</scope>
    <source>
        <strain evidence="15 16">CCTCC AB2016182</strain>
    </source>
</reference>
<dbReference type="EMBL" id="SUNH01000012">
    <property type="protein sequence ID" value="TJZ84374.1"/>
    <property type="molecule type" value="Genomic_DNA"/>
</dbReference>
<dbReference type="CDD" id="cd15491">
    <property type="entry name" value="selB_III"/>
    <property type="match status" value="1"/>
</dbReference>
<dbReference type="Pfam" id="PF00009">
    <property type="entry name" value="GTP_EFTU"/>
    <property type="match status" value="1"/>
</dbReference>
<dbReference type="OrthoDB" id="9787096at2"/>
<dbReference type="InterPro" id="IPR000795">
    <property type="entry name" value="T_Tr_GTP-bd_dom"/>
</dbReference>
<comment type="subcellular location">
    <subcellularLocation>
        <location evidence="10">Cytoplasm</location>
    </subcellularLocation>
</comment>
<keyword evidence="3 10" id="KW-0808">Transferase</keyword>
<dbReference type="GO" id="GO:0004125">
    <property type="term" value="F:L-seryl-tRNA(Sec) selenium transferase activity"/>
    <property type="evidence" value="ECO:0007669"/>
    <property type="project" value="UniProtKB-UniRule"/>
</dbReference>
<evidence type="ECO:0000256" key="11">
    <source>
        <dbReference type="PIRSR" id="PIRSR618319-50"/>
    </source>
</evidence>
<sequence>MSGFRALPSVDQLLLALPDQVDRHGRQAVTRTARLRLDAARAAIRDGAAEAARLPHLLAADLAAAAATQLRPILNLTGTVLHTNLGRAILADEAIAAATAAMAAPLALEYDLTSGGRGQRDDHLRGLLCELTGAEDATVVNNNAAAVLIALNTFGLDRDSIVSRGELIEIGGAFRMPDIMARAGTRLVEVGTTNRTHPRDYQDAITDRTGLVLKVHTSNYRIEGFTAEVAAPELAALARQAGVVMLNDLGAGSLVDLSRWGLRREPTVAEAVADGADLITFSGDKLLGSPQAGFIVGRRDLIARINRNPMKRALRLDKIRIAALQATLRLYRDPDRLPDRLPVLRMLSRAQADIAAQAARLAPQVAALLPDHRVTTTDCASQMGSGSLPTDTIFLARLRITGTGGDVPVHERPIHTMLAGAGGIDLALLVVACDDGMMPQTREHLAILQLLGLSRGLVALTKADLADADRRTQVTAQIRASLAGGGLAEAPIIPVSSLTGVGALRHALIRAEAQTAARAADAGFRLAVDRSFTLQGAGTALSGRVAIGDLVTISPSGTAARVRGIHAQNRPATEGLAGQRCALNLAGEAVAKDAIHRGDIVLTPALHAPTDRIDARLSVLESEPKPIGTWFPARLHTHATEVGARIVLLSDPIAPGGGGPVQIVLDRPIAATIGDRFILRDVSASRTIGGGHFLDLRAPARKRRTPDRLALIAAAEAPEPLAAMLATAPVDATVFARDRALSPAQTAAALSGAVVIAGLALSPPIATRCSRASPPCWPGSTPRTPTCPAWDASACACR</sequence>
<evidence type="ECO:0000259" key="13">
    <source>
        <dbReference type="Pfam" id="PF12390"/>
    </source>
</evidence>
<dbReference type="InterPro" id="IPR004534">
    <property type="entry name" value="SelA_trans"/>
</dbReference>
<evidence type="ECO:0000256" key="3">
    <source>
        <dbReference type="ARBA" id="ARBA00022679"/>
    </source>
</evidence>
<proteinExistence type="inferred from homology"/>
<gene>
    <name evidence="10 15" type="primary">selA</name>
    <name evidence="15" type="ORF">FA740_09585</name>
</gene>
<evidence type="ECO:0000256" key="4">
    <source>
        <dbReference type="ARBA" id="ARBA00022741"/>
    </source>
</evidence>
<dbReference type="UniPathway" id="UPA00906">
    <property type="reaction ID" value="UER00896"/>
</dbReference>
<dbReference type="Proteomes" id="UP000306223">
    <property type="component" value="Unassembled WGS sequence"/>
</dbReference>
<dbReference type="Gene3D" id="3.40.50.300">
    <property type="entry name" value="P-loop containing nucleotide triphosphate hydrolases"/>
    <property type="match status" value="1"/>
</dbReference>
<comment type="catalytic activity">
    <reaction evidence="10">
        <text>L-seryl-tRNA(Sec) + selenophosphate + H(+) = L-selenocysteinyl-tRNA(Sec) + phosphate</text>
        <dbReference type="Rhea" id="RHEA:22728"/>
        <dbReference type="Rhea" id="RHEA-COMP:9742"/>
        <dbReference type="Rhea" id="RHEA-COMP:9743"/>
        <dbReference type="ChEBI" id="CHEBI:15378"/>
        <dbReference type="ChEBI" id="CHEBI:16144"/>
        <dbReference type="ChEBI" id="CHEBI:43474"/>
        <dbReference type="ChEBI" id="CHEBI:78533"/>
        <dbReference type="ChEBI" id="CHEBI:78573"/>
        <dbReference type="EC" id="2.9.1.1"/>
    </reaction>
</comment>
<dbReference type="NCBIfam" id="TIGR00474">
    <property type="entry name" value="selA"/>
    <property type="match status" value="1"/>
</dbReference>
<protein>
    <recommendedName>
        <fullName evidence="10">L-seryl-tRNA(Sec) selenium transferase</fullName>
        <ecNumber evidence="10">2.9.1.1</ecNumber>
    </recommendedName>
    <alternativeName>
        <fullName evidence="10">Selenocysteine synthase</fullName>
        <shortName evidence="10">Sec synthase</shortName>
    </alternativeName>
    <alternativeName>
        <fullName evidence="10">Selenocysteinyl-tRNA(Sec) synthase</fullName>
    </alternativeName>
</protein>
<accession>A0A4U0R893</accession>
<keyword evidence="6 10" id="KW-0648">Protein biosynthesis</keyword>
<evidence type="ECO:0000256" key="6">
    <source>
        <dbReference type="ARBA" id="ARBA00022917"/>
    </source>
</evidence>
<dbReference type="Pfam" id="PF12390">
    <property type="entry name" value="Se-cys_synth_N"/>
    <property type="match status" value="1"/>
</dbReference>
<dbReference type="GO" id="GO:0003924">
    <property type="term" value="F:GTPase activity"/>
    <property type="evidence" value="ECO:0007669"/>
    <property type="project" value="InterPro"/>
</dbReference>
<feature type="domain" description="Tr-type G" evidence="12">
    <location>
        <begin position="406"/>
        <end position="503"/>
    </location>
</feature>
<dbReference type="SUPFAM" id="SSF50447">
    <property type="entry name" value="Translation proteins"/>
    <property type="match status" value="1"/>
</dbReference>
<keyword evidence="4" id="KW-0547">Nucleotide-binding</keyword>
<dbReference type="SUPFAM" id="SSF52540">
    <property type="entry name" value="P-loop containing nucleoside triphosphate hydrolases"/>
    <property type="match status" value="1"/>
</dbReference>
<dbReference type="InterPro" id="IPR018319">
    <property type="entry name" value="SelA-like"/>
</dbReference>
<evidence type="ECO:0000259" key="14">
    <source>
        <dbReference type="Pfam" id="PF25461"/>
    </source>
</evidence>
<dbReference type="Pfam" id="PF25461">
    <property type="entry name" value="Beta-barrel_SelB"/>
    <property type="match status" value="1"/>
</dbReference>
<dbReference type="Gene3D" id="2.40.30.10">
    <property type="entry name" value="Translation factors"/>
    <property type="match status" value="1"/>
</dbReference>
<dbReference type="SUPFAM" id="SSF50465">
    <property type="entry name" value="EF-Tu/eEF-1alpha/eIF2-gamma C-terminal domain"/>
    <property type="match status" value="1"/>
</dbReference>
<dbReference type="Gene3D" id="3.40.640.10">
    <property type="entry name" value="Type I PLP-dependent aspartate aminotransferase-like (Major domain)"/>
    <property type="match status" value="1"/>
</dbReference>
<dbReference type="InterPro" id="IPR009000">
    <property type="entry name" value="Transl_B-barrel_sf"/>
</dbReference>
<dbReference type="InterPro" id="IPR015424">
    <property type="entry name" value="PyrdxlP-dep_Trfase"/>
</dbReference>
<evidence type="ECO:0000256" key="1">
    <source>
        <dbReference type="ARBA" id="ARBA00001933"/>
    </source>
</evidence>